<keyword evidence="2" id="KW-0732">Signal</keyword>
<dbReference type="EMBL" id="HBGF01024000">
    <property type="protein sequence ID" value="CAD9118171.1"/>
    <property type="molecule type" value="Transcribed_RNA"/>
</dbReference>
<feature type="compositionally biased region" description="Basic and acidic residues" evidence="1">
    <location>
        <begin position="33"/>
        <end position="55"/>
    </location>
</feature>
<evidence type="ECO:0000313" key="3">
    <source>
        <dbReference type="EMBL" id="CAD9118171.1"/>
    </source>
</evidence>
<name>A0A7S1M038_NEODS</name>
<evidence type="ECO:0000256" key="2">
    <source>
        <dbReference type="SAM" id="SignalP"/>
    </source>
</evidence>
<feature type="signal peptide" evidence="2">
    <location>
        <begin position="1"/>
        <end position="22"/>
    </location>
</feature>
<protein>
    <submittedName>
        <fullName evidence="3">Uncharacterized protein</fullName>
    </submittedName>
</protein>
<evidence type="ECO:0000256" key="1">
    <source>
        <dbReference type="SAM" id="MobiDB-lite"/>
    </source>
</evidence>
<feature type="region of interest" description="Disordered" evidence="1">
    <location>
        <begin position="26"/>
        <end position="112"/>
    </location>
</feature>
<feature type="compositionally biased region" description="Basic and acidic residues" evidence="1">
    <location>
        <begin position="102"/>
        <end position="112"/>
    </location>
</feature>
<dbReference type="AlphaFoldDB" id="A0A7S1M038"/>
<feature type="chain" id="PRO_5031034503" evidence="2">
    <location>
        <begin position="23"/>
        <end position="112"/>
    </location>
</feature>
<feature type="compositionally biased region" description="Basic and acidic residues" evidence="1">
    <location>
        <begin position="62"/>
        <end position="81"/>
    </location>
</feature>
<accession>A0A7S1M038</accession>
<proteinExistence type="predicted"/>
<reference evidence="3" key="1">
    <citation type="submission" date="2021-01" db="EMBL/GenBank/DDBJ databases">
        <authorList>
            <person name="Corre E."/>
            <person name="Pelletier E."/>
            <person name="Niang G."/>
            <person name="Scheremetjew M."/>
            <person name="Finn R."/>
            <person name="Kale V."/>
            <person name="Holt S."/>
            <person name="Cochrane G."/>
            <person name="Meng A."/>
            <person name="Brown T."/>
            <person name="Cohen L."/>
        </authorList>
    </citation>
    <scope>NUCLEOTIDE SEQUENCE</scope>
    <source>
        <strain evidence="3">CCAP 1951/1</strain>
    </source>
</reference>
<gene>
    <name evidence="3" type="ORF">NDES1114_LOCUS15880</name>
</gene>
<organism evidence="3">
    <name type="scientific">Neobodo designis</name>
    <name type="common">Flagellated protozoan</name>
    <name type="synonym">Bodo designis</name>
    <dbReference type="NCBI Taxonomy" id="312471"/>
    <lineage>
        <taxon>Eukaryota</taxon>
        <taxon>Discoba</taxon>
        <taxon>Euglenozoa</taxon>
        <taxon>Kinetoplastea</taxon>
        <taxon>Metakinetoplastina</taxon>
        <taxon>Neobodonida</taxon>
        <taxon>Neobodo</taxon>
    </lineage>
</organism>
<sequence>MRVCALLIISAIALGAWDPVLAHESDSATSARDSAKKAVKHAGDAARQWAKDVKGEASTAADDGRDSVDEAIGHGKEEFKKARDKGRKTVADAADDVAGAAEKLRDKADKEL</sequence>